<evidence type="ECO:0000313" key="4">
    <source>
        <dbReference type="EMBL" id="KKN82593.1"/>
    </source>
</evidence>
<dbReference type="GO" id="GO:0042918">
    <property type="term" value="P:alkanesulfonate transmembrane transport"/>
    <property type="evidence" value="ECO:0007669"/>
    <property type="project" value="TreeGrafter"/>
</dbReference>
<dbReference type="PANTHER" id="PTHR30024">
    <property type="entry name" value="ALIPHATIC SULFONATES-BINDING PROTEIN-RELATED"/>
    <property type="match status" value="1"/>
</dbReference>
<evidence type="ECO:0000256" key="3">
    <source>
        <dbReference type="ARBA" id="ARBA00022729"/>
    </source>
</evidence>
<dbReference type="Gene3D" id="3.40.190.10">
    <property type="entry name" value="Periplasmic binding protein-like II"/>
    <property type="match status" value="2"/>
</dbReference>
<name>A0A0F9WUN7_9ZZZZ</name>
<organism evidence="4">
    <name type="scientific">marine sediment metagenome</name>
    <dbReference type="NCBI Taxonomy" id="412755"/>
    <lineage>
        <taxon>unclassified sequences</taxon>
        <taxon>metagenomes</taxon>
        <taxon>ecological metagenomes</taxon>
    </lineage>
</organism>
<comment type="subcellular location">
    <subcellularLocation>
        <location evidence="1">Periplasm</location>
    </subcellularLocation>
</comment>
<dbReference type="EMBL" id="LAZR01000198">
    <property type="protein sequence ID" value="KKN82593.1"/>
    <property type="molecule type" value="Genomic_DNA"/>
</dbReference>
<gene>
    <name evidence="4" type="ORF">LCGC14_0307800</name>
</gene>
<dbReference type="GO" id="GO:0042597">
    <property type="term" value="C:periplasmic space"/>
    <property type="evidence" value="ECO:0007669"/>
    <property type="project" value="UniProtKB-SubCell"/>
</dbReference>
<accession>A0A0F9WUN7</accession>
<dbReference type="PANTHER" id="PTHR30024:SF47">
    <property type="entry name" value="TAURINE-BINDING PERIPLASMIC PROTEIN"/>
    <property type="match status" value="1"/>
</dbReference>
<dbReference type="AlphaFoldDB" id="A0A0F9WUN7"/>
<sequence>MNAEQNLSEIRVIAFPGAPNLPTFAAIEKGFFAEEGLNVTVETTPNSVYQFEKFAAGAFDIAFTAFDNVVAYSEGQGAVQLAEDPGFKVILGATQLELSFVVASDVQSYADLKGRSIALDALSTGFAFVLYDMLAKGGLSEGDYEFAAVGATPQRWQSVKAGEHAGTLTIEPFTSIAKKSGFNVLGTSTALYDSYQGGIVAARQGWARDNADSVKAFIRGYLKGLDWTLDAANRKEAEALLVEKMPQIQPSAVNPVMASLLSARSGLTPGGGILRDGMARVLELRSRYGSDRPLTDVDRYLDLSFHDAVQGAAE</sequence>
<keyword evidence="3" id="KW-0732">Signal</keyword>
<protein>
    <submittedName>
        <fullName evidence="4">Uncharacterized protein</fullName>
    </submittedName>
</protein>
<reference evidence="4" key="1">
    <citation type="journal article" date="2015" name="Nature">
        <title>Complex archaea that bridge the gap between prokaryotes and eukaryotes.</title>
        <authorList>
            <person name="Spang A."/>
            <person name="Saw J.H."/>
            <person name="Jorgensen S.L."/>
            <person name="Zaremba-Niedzwiedzka K."/>
            <person name="Martijn J."/>
            <person name="Lind A.E."/>
            <person name="van Eijk R."/>
            <person name="Schleper C."/>
            <person name="Guy L."/>
            <person name="Ettema T.J."/>
        </authorList>
    </citation>
    <scope>NUCLEOTIDE SEQUENCE</scope>
</reference>
<comment type="caution">
    <text evidence="4">The sequence shown here is derived from an EMBL/GenBank/DDBJ whole genome shotgun (WGS) entry which is preliminary data.</text>
</comment>
<dbReference type="Pfam" id="PF13379">
    <property type="entry name" value="NMT1_2"/>
    <property type="match status" value="1"/>
</dbReference>
<evidence type="ECO:0000256" key="1">
    <source>
        <dbReference type="ARBA" id="ARBA00004418"/>
    </source>
</evidence>
<proteinExistence type="inferred from homology"/>
<evidence type="ECO:0000256" key="2">
    <source>
        <dbReference type="ARBA" id="ARBA00010742"/>
    </source>
</evidence>
<comment type="similarity">
    <text evidence="2">Belongs to the bacterial solute-binding protein SsuA/TauA family.</text>
</comment>
<dbReference type="SUPFAM" id="SSF53850">
    <property type="entry name" value="Periplasmic binding protein-like II"/>
    <property type="match status" value="1"/>
</dbReference>